<dbReference type="Proteomes" id="UP000325440">
    <property type="component" value="Unassembled WGS sequence"/>
</dbReference>
<sequence>MPRGAIGLGRVFTEPAGRGHFRFRCRINTDDPADCRSISFAVPSSASTMMFPTVQIAVLLIAGFVESCRAYVYSSNHRSESGHSSSSSHNSGHAYSYNSHSAQGPGYSYSYSHSDGGVSPLFLPGYATGYHSYTPLFISPIDFDIDFDLDSDIDPELDFLIDTDLDLDLDLDFPGIEYGLGYIGKYGHWLRKPKYGFSRLYGGSDLNLWNYGGNYGYDSIDPSLSFF</sequence>
<dbReference type="OrthoDB" id="6625629at2759"/>
<proteinExistence type="predicted"/>
<reference evidence="1 2" key="1">
    <citation type="submission" date="2019-08" db="EMBL/GenBank/DDBJ databases">
        <authorList>
            <person name="Alioto T."/>
            <person name="Alioto T."/>
            <person name="Gomez Garrido J."/>
        </authorList>
    </citation>
    <scope>NUCLEOTIDE SEQUENCE [LARGE SCALE GENOMIC DNA]</scope>
</reference>
<gene>
    <name evidence="1" type="ORF">CINCED_3A018676</name>
</gene>
<protein>
    <submittedName>
        <fullName evidence="1">Uncharacterized protein</fullName>
    </submittedName>
</protein>
<organism evidence="1 2">
    <name type="scientific">Cinara cedri</name>
    <dbReference type="NCBI Taxonomy" id="506608"/>
    <lineage>
        <taxon>Eukaryota</taxon>
        <taxon>Metazoa</taxon>
        <taxon>Ecdysozoa</taxon>
        <taxon>Arthropoda</taxon>
        <taxon>Hexapoda</taxon>
        <taxon>Insecta</taxon>
        <taxon>Pterygota</taxon>
        <taxon>Neoptera</taxon>
        <taxon>Paraneoptera</taxon>
        <taxon>Hemiptera</taxon>
        <taxon>Sternorrhyncha</taxon>
        <taxon>Aphidomorpha</taxon>
        <taxon>Aphidoidea</taxon>
        <taxon>Aphididae</taxon>
        <taxon>Lachninae</taxon>
        <taxon>Cinara</taxon>
    </lineage>
</organism>
<evidence type="ECO:0000313" key="2">
    <source>
        <dbReference type="Proteomes" id="UP000325440"/>
    </source>
</evidence>
<dbReference type="AlphaFoldDB" id="A0A5E4M6P3"/>
<name>A0A5E4M6P3_9HEMI</name>
<evidence type="ECO:0000313" key="1">
    <source>
        <dbReference type="EMBL" id="VVC27008.1"/>
    </source>
</evidence>
<accession>A0A5E4M6P3</accession>
<keyword evidence="2" id="KW-1185">Reference proteome</keyword>
<dbReference type="EMBL" id="CABPRJ010000056">
    <property type="protein sequence ID" value="VVC27008.1"/>
    <property type="molecule type" value="Genomic_DNA"/>
</dbReference>